<evidence type="ECO:0000256" key="1">
    <source>
        <dbReference type="SAM" id="MobiDB-lite"/>
    </source>
</evidence>
<keyword evidence="2" id="KW-0812">Transmembrane</keyword>
<proteinExistence type="predicted"/>
<protein>
    <submittedName>
        <fullName evidence="3">Uncharacterized protein</fullName>
    </submittedName>
</protein>
<accession>A0A2N1J864</accession>
<gene>
    <name evidence="3" type="ORF">MVES_003273</name>
</gene>
<sequence length="154" mass="16836">MHTLVQEISKGVHIQPVPARPLRPQPPSQLEMPKRSTRLAVTVSFDAMRAQAQYGKMEMQRARAAPYAQSASQRATIPAAAAAFAAVALALGIFYARSTDPLHTEFDGHTALLPPRRSSFTVAGERAERVARRFAAWQADQFQLVKDAAQLGTI</sequence>
<organism evidence="3 4">
    <name type="scientific">Malassezia vespertilionis</name>
    <dbReference type="NCBI Taxonomy" id="2020962"/>
    <lineage>
        <taxon>Eukaryota</taxon>
        <taxon>Fungi</taxon>
        <taxon>Dikarya</taxon>
        <taxon>Basidiomycota</taxon>
        <taxon>Ustilaginomycotina</taxon>
        <taxon>Malasseziomycetes</taxon>
        <taxon>Malasseziales</taxon>
        <taxon>Malasseziaceae</taxon>
        <taxon>Malassezia</taxon>
    </lineage>
</organism>
<keyword evidence="2" id="KW-1133">Transmembrane helix</keyword>
<dbReference type="EMBL" id="KZ454993">
    <property type="protein sequence ID" value="PKI82746.1"/>
    <property type="molecule type" value="Genomic_DNA"/>
</dbReference>
<feature type="compositionally biased region" description="Pro residues" evidence="1">
    <location>
        <begin position="18"/>
        <end position="27"/>
    </location>
</feature>
<keyword evidence="4" id="KW-1185">Reference proteome</keyword>
<evidence type="ECO:0000313" key="4">
    <source>
        <dbReference type="Proteomes" id="UP000232875"/>
    </source>
</evidence>
<dbReference type="AlphaFoldDB" id="A0A2N1J864"/>
<name>A0A2N1J864_9BASI</name>
<evidence type="ECO:0000256" key="2">
    <source>
        <dbReference type="SAM" id="Phobius"/>
    </source>
</evidence>
<feature type="transmembrane region" description="Helical" evidence="2">
    <location>
        <begin position="75"/>
        <end position="96"/>
    </location>
</feature>
<reference evidence="3 4" key="1">
    <citation type="submission" date="2017-10" db="EMBL/GenBank/DDBJ databases">
        <title>A novel species of cold-tolerant Malassezia isolated from bats.</title>
        <authorList>
            <person name="Lorch J.M."/>
            <person name="Palmer J.M."/>
            <person name="Vanderwolf K.J."/>
            <person name="Schmidt K.Z."/>
            <person name="Verant M.L."/>
            <person name="Weller T.J."/>
            <person name="Blehert D.S."/>
        </authorList>
    </citation>
    <scope>NUCLEOTIDE SEQUENCE [LARGE SCALE GENOMIC DNA]</scope>
    <source>
        <strain evidence="3 4">NWHC:44797-103</strain>
    </source>
</reference>
<feature type="region of interest" description="Disordered" evidence="1">
    <location>
        <begin position="15"/>
        <end position="34"/>
    </location>
</feature>
<evidence type="ECO:0000313" key="3">
    <source>
        <dbReference type="EMBL" id="PKI82746.1"/>
    </source>
</evidence>
<keyword evidence="2" id="KW-0472">Membrane</keyword>
<dbReference type="Proteomes" id="UP000232875">
    <property type="component" value="Unassembled WGS sequence"/>
</dbReference>